<reference evidence="1 2" key="1">
    <citation type="submission" date="2018-01" db="EMBL/GenBank/DDBJ databases">
        <title>Genomic Encyclopedia of Type Strains, Phase III (KMG-III): the genomes of soil and plant-associated and newly described type strains.</title>
        <authorList>
            <person name="Whitman W."/>
        </authorList>
    </citation>
    <scope>NUCLEOTIDE SEQUENCE [LARGE SCALE GENOMIC DNA]</scope>
    <source>
        <strain evidence="1 2">HKI456</strain>
    </source>
</reference>
<protein>
    <submittedName>
        <fullName evidence="1">Uncharacterized protein</fullName>
    </submittedName>
</protein>
<organism evidence="1 2">
    <name type="scientific">Mycetohabitans endofungorum</name>
    <dbReference type="NCBI Taxonomy" id="417203"/>
    <lineage>
        <taxon>Bacteria</taxon>
        <taxon>Pseudomonadati</taxon>
        <taxon>Pseudomonadota</taxon>
        <taxon>Betaproteobacteria</taxon>
        <taxon>Burkholderiales</taxon>
        <taxon>Burkholderiaceae</taxon>
        <taxon>Mycetohabitans</taxon>
    </lineage>
</organism>
<sequence length="43" mass="4976">MQKRKNAPSGEVQGEHFKESHVMFLSWQEMVAALTPKRLDDFA</sequence>
<evidence type="ECO:0000313" key="1">
    <source>
        <dbReference type="EMBL" id="PPB80373.1"/>
    </source>
</evidence>
<dbReference type="EMBL" id="PRDW01000033">
    <property type="protein sequence ID" value="PPB80373.1"/>
    <property type="molecule type" value="Genomic_DNA"/>
</dbReference>
<accession>A0A2P5K6I6</accession>
<dbReference type="AlphaFoldDB" id="A0A2P5K6I6"/>
<comment type="caution">
    <text evidence="1">The sequence shown here is derived from an EMBL/GenBank/DDBJ whole genome shotgun (WGS) entry which is preliminary data.</text>
</comment>
<proteinExistence type="predicted"/>
<name>A0A2P5K6I6_9BURK</name>
<gene>
    <name evidence="1" type="ORF">B0O95_13311</name>
</gene>
<keyword evidence="2" id="KW-1185">Reference proteome</keyword>
<evidence type="ECO:0000313" key="2">
    <source>
        <dbReference type="Proteomes" id="UP000243096"/>
    </source>
</evidence>
<dbReference type="Proteomes" id="UP000243096">
    <property type="component" value="Unassembled WGS sequence"/>
</dbReference>